<dbReference type="PIRSF" id="PIRSF006621">
    <property type="entry name" value="Dus"/>
    <property type="match status" value="1"/>
</dbReference>
<evidence type="ECO:0000256" key="12">
    <source>
        <dbReference type="PIRNR" id="PIRNR006621"/>
    </source>
</evidence>
<comment type="similarity">
    <text evidence="12">Belongs to the dus family.</text>
</comment>
<name>A0A3E2XID1_9FIRM</name>
<evidence type="ECO:0000259" key="15">
    <source>
        <dbReference type="Pfam" id="PF01207"/>
    </source>
</evidence>
<dbReference type="GO" id="GO:0017150">
    <property type="term" value="F:tRNA dihydrouridine synthase activity"/>
    <property type="evidence" value="ECO:0007669"/>
    <property type="project" value="InterPro"/>
</dbReference>
<dbReference type="SUPFAM" id="SSF51395">
    <property type="entry name" value="FMN-linked oxidoreductases"/>
    <property type="match status" value="1"/>
</dbReference>
<dbReference type="CDD" id="cd02801">
    <property type="entry name" value="DUS_like_FMN"/>
    <property type="match status" value="1"/>
</dbReference>
<dbReference type="InterPro" id="IPR018517">
    <property type="entry name" value="tRNA_hU_synthase_CS"/>
</dbReference>
<dbReference type="Gene3D" id="3.20.20.70">
    <property type="entry name" value="Aldolase class I"/>
    <property type="match status" value="1"/>
</dbReference>
<dbReference type="GO" id="GO:0000049">
    <property type="term" value="F:tRNA binding"/>
    <property type="evidence" value="ECO:0007669"/>
    <property type="project" value="UniProtKB-KW"/>
</dbReference>
<keyword evidence="5 12" id="KW-0288">FMN</keyword>
<comment type="cofactor">
    <cofactor evidence="1 12 14">
        <name>FMN</name>
        <dbReference type="ChEBI" id="CHEBI:58210"/>
    </cofactor>
</comment>
<dbReference type="NCBIfam" id="TIGR00737">
    <property type="entry name" value="nifR3_yhdG"/>
    <property type="match status" value="1"/>
</dbReference>
<comment type="catalytic activity">
    <reaction evidence="10">
        <text>a 5,6-dihydrouridine in tRNA + NADP(+) = a uridine in tRNA + NADPH + H(+)</text>
        <dbReference type="Rhea" id="RHEA:23624"/>
        <dbReference type="Rhea" id="RHEA-COMP:13339"/>
        <dbReference type="Rhea" id="RHEA-COMP:13887"/>
        <dbReference type="ChEBI" id="CHEBI:15378"/>
        <dbReference type="ChEBI" id="CHEBI:57783"/>
        <dbReference type="ChEBI" id="CHEBI:58349"/>
        <dbReference type="ChEBI" id="CHEBI:65315"/>
        <dbReference type="ChEBI" id="CHEBI:74443"/>
    </reaction>
</comment>
<keyword evidence="14" id="KW-0547">Nucleotide-binding</keyword>
<feature type="binding site" evidence="14">
    <location>
        <position position="75"/>
    </location>
    <ligand>
        <name>FMN</name>
        <dbReference type="ChEBI" id="CHEBI:58210"/>
    </ligand>
</feature>
<comment type="catalytic activity">
    <reaction evidence="11">
        <text>a 5,6-dihydrouridine in tRNA + NAD(+) = a uridine in tRNA + NADH + H(+)</text>
        <dbReference type="Rhea" id="RHEA:54452"/>
        <dbReference type="Rhea" id="RHEA-COMP:13339"/>
        <dbReference type="Rhea" id="RHEA-COMP:13887"/>
        <dbReference type="ChEBI" id="CHEBI:15378"/>
        <dbReference type="ChEBI" id="CHEBI:57540"/>
        <dbReference type="ChEBI" id="CHEBI:57945"/>
        <dbReference type="ChEBI" id="CHEBI:65315"/>
        <dbReference type="ChEBI" id="CHEBI:74443"/>
    </reaction>
</comment>
<evidence type="ECO:0000256" key="7">
    <source>
        <dbReference type="ARBA" id="ARBA00022857"/>
    </source>
</evidence>
<dbReference type="EC" id="1.3.1.-" evidence="12"/>
<evidence type="ECO:0000256" key="14">
    <source>
        <dbReference type="PIRSR" id="PIRSR006621-2"/>
    </source>
</evidence>
<keyword evidence="3" id="KW-0820">tRNA-binding</keyword>
<proteinExistence type="inferred from homology"/>
<keyword evidence="8" id="KW-0694">RNA-binding</keyword>
<evidence type="ECO:0000256" key="4">
    <source>
        <dbReference type="ARBA" id="ARBA00022630"/>
    </source>
</evidence>
<evidence type="ECO:0000256" key="3">
    <source>
        <dbReference type="ARBA" id="ARBA00022555"/>
    </source>
</evidence>
<evidence type="ECO:0000256" key="13">
    <source>
        <dbReference type="PIRSR" id="PIRSR006621-1"/>
    </source>
</evidence>
<dbReference type="Proteomes" id="UP000261231">
    <property type="component" value="Unassembled WGS sequence"/>
</dbReference>
<evidence type="ECO:0000256" key="5">
    <source>
        <dbReference type="ARBA" id="ARBA00022643"/>
    </source>
</evidence>
<feature type="active site" description="Proton donor" evidence="13">
    <location>
        <position position="105"/>
    </location>
</feature>
<feature type="domain" description="DUS-like FMN-binding" evidence="15">
    <location>
        <begin position="18"/>
        <end position="318"/>
    </location>
</feature>
<dbReference type="PROSITE" id="PS01136">
    <property type="entry name" value="UPF0034"/>
    <property type="match status" value="1"/>
</dbReference>
<dbReference type="InterPro" id="IPR024036">
    <property type="entry name" value="tRNA-dHydroUridine_Synthase_C"/>
</dbReference>
<dbReference type="GO" id="GO:0050660">
    <property type="term" value="F:flavin adenine dinucleotide binding"/>
    <property type="evidence" value="ECO:0007669"/>
    <property type="project" value="InterPro"/>
</dbReference>
<dbReference type="InterPro" id="IPR004652">
    <property type="entry name" value="DusB-like"/>
</dbReference>
<dbReference type="EMBL" id="QVFD01000019">
    <property type="protein sequence ID" value="RGC43848.1"/>
    <property type="molecule type" value="Genomic_DNA"/>
</dbReference>
<dbReference type="OrthoDB" id="9764501at2"/>
<keyword evidence="17" id="KW-1185">Reference proteome</keyword>
<sequence>MMMKPLQIGNLCIDRPVILAPMAGVTDLPFRVLCREQGCGMVCTEMVSAKAITYKNKNTFLLMETVPQERPVSLQLFGSDPDIMAEAARMIADRDFDVLDVNMGCPVPKVVNNGEGSALMKQPELAGRIVRSLVETIDKPVTVKIRKGFDDDHINAVEMAKIVEANGAAAVAVHGRTREQYYSGKADWQIIRRVKEAVKIPVIGNGDIFTPQDAKRMIEETGCDAIMAARGARGNPWLFRDIIDYLEKGILHEKPSLKEMTDMMLRHAEMHIRYKGEYQGIREMRKHVAWYTAGYYGSARMRQAVNEVESYEALKQLLADWLAYSEGGIKTYEKPIDHNEKYSIDQGVK</sequence>
<accession>A0A3E2XID1</accession>
<reference evidence="16 17" key="1">
    <citation type="submission" date="2018-08" db="EMBL/GenBank/DDBJ databases">
        <title>A genome reference for cultivated species of the human gut microbiota.</title>
        <authorList>
            <person name="Zou Y."/>
            <person name="Xue W."/>
            <person name="Luo G."/>
        </authorList>
    </citation>
    <scope>NUCLEOTIDE SEQUENCE [LARGE SCALE GENOMIC DNA]</scope>
    <source>
        <strain evidence="16 17">AM28-39</strain>
    </source>
</reference>
<keyword evidence="9 12" id="KW-0560">Oxidoreductase</keyword>
<keyword evidence="7" id="KW-0521">NADP</keyword>
<evidence type="ECO:0000256" key="1">
    <source>
        <dbReference type="ARBA" id="ARBA00001917"/>
    </source>
</evidence>
<feature type="binding site" evidence="14">
    <location>
        <position position="174"/>
    </location>
    <ligand>
        <name>FMN</name>
        <dbReference type="ChEBI" id="CHEBI:58210"/>
    </ligand>
</feature>
<organism evidence="16 17">
    <name type="scientific">Coprococcus catus</name>
    <dbReference type="NCBI Taxonomy" id="116085"/>
    <lineage>
        <taxon>Bacteria</taxon>
        <taxon>Bacillati</taxon>
        <taxon>Bacillota</taxon>
        <taxon>Clostridia</taxon>
        <taxon>Lachnospirales</taxon>
        <taxon>Lachnospiraceae</taxon>
        <taxon>Coprococcus</taxon>
    </lineage>
</organism>
<keyword evidence="6 12" id="KW-0819">tRNA processing</keyword>
<keyword evidence="4 12" id="KW-0285">Flavoprotein</keyword>
<dbReference type="Pfam" id="PF01207">
    <property type="entry name" value="Dus"/>
    <property type="match status" value="1"/>
</dbReference>
<feature type="binding site" evidence="14">
    <location>
        <begin position="229"/>
        <end position="230"/>
    </location>
    <ligand>
        <name>FMN</name>
        <dbReference type="ChEBI" id="CHEBI:58210"/>
    </ligand>
</feature>
<dbReference type="InterPro" id="IPR035587">
    <property type="entry name" value="DUS-like_FMN-bd"/>
</dbReference>
<dbReference type="RefSeq" id="WP_117541467.1">
    <property type="nucleotide sequence ID" value="NZ_QVFD01000019.1"/>
</dbReference>
<evidence type="ECO:0000256" key="8">
    <source>
        <dbReference type="ARBA" id="ARBA00022884"/>
    </source>
</evidence>
<evidence type="ECO:0000256" key="11">
    <source>
        <dbReference type="ARBA" id="ARBA00048802"/>
    </source>
</evidence>
<evidence type="ECO:0000313" key="16">
    <source>
        <dbReference type="EMBL" id="RGC43848.1"/>
    </source>
</evidence>
<dbReference type="AlphaFoldDB" id="A0A3E2XID1"/>
<feature type="binding site" evidence="14">
    <location>
        <begin position="21"/>
        <end position="23"/>
    </location>
    <ligand>
        <name>FMN</name>
        <dbReference type="ChEBI" id="CHEBI:58210"/>
    </ligand>
</feature>
<dbReference type="InterPro" id="IPR013785">
    <property type="entry name" value="Aldolase_TIM"/>
</dbReference>
<comment type="function">
    <text evidence="2 12">Catalyzes the synthesis of 5,6-dihydrouridine (D), a modified base found in the D-loop of most tRNAs, via the reduction of the C5-C6 double bond in target uridines.</text>
</comment>
<dbReference type="InterPro" id="IPR001269">
    <property type="entry name" value="DUS_fam"/>
</dbReference>
<evidence type="ECO:0000256" key="2">
    <source>
        <dbReference type="ARBA" id="ARBA00002790"/>
    </source>
</evidence>
<evidence type="ECO:0000256" key="9">
    <source>
        <dbReference type="ARBA" id="ARBA00023002"/>
    </source>
</evidence>
<gene>
    <name evidence="16" type="primary">dusB</name>
    <name evidence="16" type="ORF">DW747_14635</name>
</gene>
<evidence type="ECO:0000313" key="17">
    <source>
        <dbReference type="Proteomes" id="UP000261231"/>
    </source>
</evidence>
<evidence type="ECO:0000256" key="10">
    <source>
        <dbReference type="ARBA" id="ARBA00048205"/>
    </source>
</evidence>
<dbReference type="PANTHER" id="PTHR45846:SF1">
    <property type="entry name" value="TRNA-DIHYDROURIDINE(47) SYNTHASE [NAD(P)(+)]-LIKE"/>
    <property type="match status" value="1"/>
</dbReference>
<feature type="binding site" evidence="14">
    <location>
        <position position="144"/>
    </location>
    <ligand>
        <name>FMN</name>
        <dbReference type="ChEBI" id="CHEBI:58210"/>
    </ligand>
</feature>
<evidence type="ECO:0000256" key="6">
    <source>
        <dbReference type="ARBA" id="ARBA00022694"/>
    </source>
</evidence>
<comment type="caution">
    <text evidence="16">The sequence shown here is derived from an EMBL/GenBank/DDBJ whole genome shotgun (WGS) entry which is preliminary data.</text>
</comment>
<dbReference type="PANTHER" id="PTHR45846">
    <property type="entry name" value="TRNA-DIHYDROURIDINE(47) SYNTHASE [NAD(P)(+)]-LIKE"/>
    <property type="match status" value="1"/>
</dbReference>
<protein>
    <recommendedName>
        <fullName evidence="12">tRNA-dihydrouridine synthase</fullName>
        <ecNumber evidence="12">1.3.1.-</ecNumber>
    </recommendedName>
</protein>
<dbReference type="Gene3D" id="1.10.1200.80">
    <property type="entry name" value="Putative flavin oxidoreducatase, domain 2"/>
    <property type="match status" value="1"/>
</dbReference>